<sequence>MRPLKKLLVDHGKIHPDCVSIFYRSIMEDERGNIVAFIIMIVSGTLFGGVHLIPSWFLNFASPQEMWLWRTSAIIITITPLLTGMSFILPYINAGDSVVPIIEKPLIFIWFLYPLARIILLILSLISLHLLSPAALQTIEWTTFIPHL</sequence>
<reference evidence="2" key="1">
    <citation type="submission" date="2020-11" db="EMBL/GenBank/DDBJ databases">
        <authorList>
            <consortium name="DOE Joint Genome Institute"/>
            <person name="Ahrendt S."/>
            <person name="Riley R."/>
            <person name="Andreopoulos W."/>
            <person name="Labutti K."/>
            <person name="Pangilinan J."/>
            <person name="Ruiz-Duenas F.J."/>
            <person name="Barrasa J.M."/>
            <person name="Sanchez-Garcia M."/>
            <person name="Camarero S."/>
            <person name="Miyauchi S."/>
            <person name="Serrano A."/>
            <person name="Linde D."/>
            <person name="Babiker R."/>
            <person name="Drula E."/>
            <person name="Ayuso-Fernandez I."/>
            <person name="Pacheco R."/>
            <person name="Padilla G."/>
            <person name="Ferreira P."/>
            <person name="Barriuso J."/>
            <person name="Kellner H."/>
            <person name="Castanera R."/>
            <person name="Alfaro M."/>
            <person name="Ramirez L."/>
            <person name="Pisabarro A.G."/>
            <person name="Kuo A."/>
            <person name="Tritt A."/>
            <person name="Lipzen A."/>
            <person name="He G."/>
            <person name="Yan M."/>
            <person name="Ng V."/>
            <person name="Cullen D."/>
            <person name="Martin F."/>
            <person name="Rosso M.-N."/>
            <person name="Henrissat B."/>
            <person name="Hibbett D."/>
            <person name="Martinez A.T."/>
            <person name="Grigoriev I.V."/>
        </authorList>
    </citation>
    <scope>NUCLEOTIDE SEQUENCE</scope>
    <source>
        <strain evidence="2">CIRM-BRFM 674</strain>
    </source>
</reference>
<feature type="transmembrane region" description="Helical" evidence="1">
    <location>
        <begin position="73"/>
        <end position="94"/>
    </location>
</feature>
<gene>
    <name evidence="2" type="ORF">BDN70DRAFT_424244</name>
</gene>
<dbReference type="PANTHER" id="PTHR35043">
    <property type="entry name" value="TRANSCRIPTION FACTOR DOMAIN-CONTAINING PROTEIN"/>
    <property type="match status" value="1"/>
</dbReference>
<proteinExistence type="predicted"/>
<organism evidence="2 3">
    <name type="scientific">Pholiota conissans</name>
    <dbReference type="NCBI Taxonomy" id="109636"/>
    <lineage>
        <taxon>Eukaryota</taxon>
        <taxon>Fungi</taxon>
        <taxon>Dikarya</taxon>
        <taxon>Basidiomycota</taxon>
        <taxon>Agaricomycotina</taxon>
        <taxon>Agaricomycetes</taxon>
        <taxon>Agaricomycetidae</taxon>
        <taxon>Agaricales</taxon>
        <taxon>Agaricineae</taxon>
        <taxon>Strophariaceae</taxon>
        <taxon>Pholiota</taxon>
    </lineage>
</organism>
<comment type="caution">
    <text evidence="2">The sequence shown here is derived from an EMBL/GenBank/DDBJ whole genome shotgun (WGS) entry which is preliminary data.</text>
</comment>
<dbReference type="PANTHER" id="PTHR35043:SF7">
    <property type="entry name" value="TRANSCRIPTION FACTOR DOMAIN-CONTAINING PROTEIN"/>
    <property type="match status" value="1"/>
</dbReference>
<dbReference type="AlphaFoldDB" id="A0A9P5YPD0"/>
<protein>
    <submittedName>
        <fullName evidence="2">Uncharacterized protein</fullName>
    </submittedName>
</protein>
<keyword evidence="1" id="KW-1133">Transmembrane helix</keyword>
<keyword evidence="1" id="KW-0472">Membrane</keyword>
<name>A0A9P5YPD0_9AGAR</name>
<feature type="transmembrane region" description="Helical" evidence="1">
    <location>
        <begin position="106"/>
        <end position="131"/>
    </location>
</feature>
<dbReference type="Proteomes" id="UP000807469">
    <property type="component" value="Unassembled WGS sequence"/>
</dbReference>
<feature type="transmembrane region" description="Helical" evidence="1">
    <location>
        <begin position="34"/>
        <end position="53"/>
    </location>
</feature>
<keyword evidence="3" id="KW-1185">Reference proteome</keyword>
<evidence type="ECO:0000256" key="1">
    <source>
        <dbReference type="SAM" id="Phobius"/>
    </source>
</evidence>
<dbReference type="EMBL" id="MU155485">
    <property type="protein sequence ID" value="KAF9472932.1"/>
    <property type="molecule type" value="Genomic_DNA"/>
</dbReference>
<accession>A0A9P5YPD0</accession>
<evidence type="ECO:0000313" key="2">
    <source>
        <dbReference type="EMBL" id="KAF9472932.1"/>
    </source>
</evidence>
<keyword evidence="1" id="KW-0812">Transmembrane</keyword>
<dbReference type="OrthoDB" id="9451547at2759"/>
<evidence type="ECO:0000313" key="3">
    <source>
        <dbReference type="Proteomes" id="UP000807469"/>
    </source>
</evidence>